<organism evidence="3 4">
    <name type="scientific">Streptomyces xanthophaeus</name>
    <dbReference type="NCBI Taxonomy" id="67385"/>
    <lineage>
        <taxon>Bacteria</taxon>
        <taxon>Bacillati</taxon>
        <taxon>Actinomycetota</taxon>
        <taxon>Actinomycetes</taxon>
        <taxon>Kitasatosporales</taxon>
        <taxon>Streptomycetaceae</taxon>
        <taxon>Streptomyces</taxon>
    </lineage>
</organism>
<dbReference type="RefSeq" id="WP_031141719.1">
    <property type="nucleotide sequence ID" value="NZ_BNEE01000004.1"/>
</dbReference>
<sequence>MTPARARQHPARSASVRLRAVVTATVLAALASGCSGSGGEGRSGGDGSAAPTAPGASAVASGPAAGGAEDADRAEVQAVYDRYWGELSAAYGKGDLKETALKDLASDSVYAQKDLEIGRLRGGGHVVTGATLHSDTSVTFSVALRDGQEIRTADMRDCVDVSRRRAVDIRTGEEAPQPARPLLRYTAGVTFEKGPRGWVVVGDRMLTQDC</sequence>
<comment type="caution">
    <text evidence="3">The sequence shown here is derived from an EMBL/GenBank/DDBJ whole genome shotgun (WGS) entry which is preliminary data.</text>
</comment>
<evidence type="ECO:0000256" key="2">
    <source>
        <dbReference type="SAM" id="SignalP"/>
    </source>
</evidence>
<evidence type="ECO:0008006" key="5">
    <source>
        <dbReference type="Google" id="ProtNLM"/>
    </source>
</evidence>
<feature type="region of interest" description="Disordered" evidence="1">
    <location>
        <begin position="35"/>
        <end position="72"/>
    </location>
</feature>
<evidence type="ECO:0000313" key="4">
    <source>
        <dbReference type="Proteomes" id="UP000600026"/>
    </source>
</evidence>
<feature type="chain" id="PRO_5038492966" description="Nuclear transport factor 2 family protein" evidence="2">
    <location>
        <begin position="29"/>
        <end position="210"/>
    </location>
</feature>
<feature type="compositionally biased region" description="Low complexity" evidence="1">
    <location>
        <begin position="48"/>
        <end position="68"/>
    </location>
</feature>
<protein>
    <recommendedName>
        <fullName evidence="5">Nuclear transport factor 2 family protein</fullName>
    </recommendedName>
</protein>
<evidence type="ECO:0000313" key="3">
    <source>
        <dbReference type="EMBL" id="GHI83863.1"/>
    </source>
</evidence>
<feature type="compositionally biased region" description="Gly residues" evidence="1">
    <location>
        <begin position="35"/>
        <end position="47"/>
    </location>
</feature>
<accession>A0A919GSN5</accession>
<proteinExistence type="predicted"/>
<dbReference type="PROSITE" id="PS51257">
    <property type="entry name" value="PROKAR_LIPOPROTEIN"/>
    <property type="match status" value="1"/>
</dbReference>
<reference evidence="3" key="1">
    <citation type="submission" date="2020-09" db="EMBL/GenBank/DDBJ databases">
        <title>Whole genome shotgun sequence of Streptomyces xanthophaeus NBRC 12829.</title>
        <authorList>
            <person name="Komaki H."/>
            <person name="Tamura T."/>
        </authorList>
    </citation>
    <scope>NUCLEOTIDE SEQUENCE</scope>
    <source>
        <strain evidence="3">NBRC 12829</strain>
    </source>
</reference>
<dbReference type="Proteomes" id="UP000600026">
    <property type="component" value="Unassembled WGS sequence"/>
</dbReference>
<dbReference type="AlphaFoldDB" id="A0A919GSN5"/>
<keyword evidence="2" id="KW-0732">Signal</keyword>
<keyword evidence="4" id="KW-1185">Reference proteome</keyword>
<name>A0A919GSN5_9ACTN</name>
<evidence type="ECO:0000256" key="1">
    <source>
        <dbReference type="SAM" id="MobiDB-lite"/>
    </source>
</evidence>
<feature type="signal peptide" evidence="2">
    <location>
        <begin position="1"/>
        <end position="28"/>
    </location>
</feature>
<dbReference type="EMBL" id="BNEE01000004">
    <property type="protein sequence ID" value="GHI83863.1"/>
    <property type="molecule type" value="Genomic_DNA"/>
</dbReference>
<gene>
    <name evidence="3" type="ORF">Sxan_12270</name>
</gene>